<evidence type="ECO:0000259" key="9">
    <source>
        <dbReference type="Pfam" id="PF01120"/>
    </source>
</evidence>
<protein>
    <recommendedName>
        <fullName evidence="3">alpha-L-fucosidase</fullName>
        <ecNumber evidence="3">3.2.1.51</ecNumber>
    </recommendedName>
</protein>
<organism evidence="10 11">
    <name type="scientific">Draconibacterium aestuarii</name>
    <dbReference type="NCBI Taxonomy" id="2998507"/>
    <lineage>
        <taxon>Bacteria</taxon>
        <taxon>Pseudomonadati</taxon>
        <taxon>Bacteroidota</taxon>
        <taxon>Bacteroidia</taxon>
        <taxon>Marinilabiliales</taxon>
        <taxon>Prolixibacteraceae</taxon>
        <taxon>Draconibacterium</taxon>
    </lineage>
</organism>
<dbReference type="PANTHER" id="PTHR10030:SF37">
    <property type="entry name" value="ALPHA-L-FUCOSIDASE-RELATED"/>
    <property type="match status" value="1"/>
</dbReference>
<dbReference type="AlphaFoldDB" id="A0A9X3FE28"/>
<feature type="signal peptide" evidence="8">
    <location>
        <begin position="1"/>
        <end position="19"/>
    </location>
</feature>
<feature type="site" description="May be important for catalysis" evidence="7">
    <location>
        <position position="269"/>
    </location>
</feature>
<dbReference type="InterPro" id="IPR013780">
    <property type="entry name" value="Glyco_hydro_b"/>
</dbReference>
<dbReference type="Gene3D" id="2.60.40.1180">
    <property type="entry name" value="Golgi alpha-mannosidase II"/>
    <property type="match status" value="1"/>
</dbReference>
<comment type="similarity">
    <text evidence="2">Belongs to the glycosyl hydrolase 29 family.</text>
</comment>
<evidence type="ECO:0000256" key="6">
    <source>
        <dbReference type="ARBA" id="ARBA00023295"/>
    </source>
</evidence>
<keyword evidence="5" id="KW-0378">Hydrolase</keyword>
<reference evidence="10" key="1">
    <citation type="submission" date="2022-11" db="EMBL/GenBank/DDBJ databases">
        <title>Marilongibacter aestuarii gen. nov., sp. nov., isolated from tidal flat sediment.</title>
        <authorList>
            <person name="Jiayan W."/>
        </authorList>
    </citation>
    <scope>NUCLEOTIDE SEQUENCE</scope>
    <source>
        <strain evidence="10">Z1-6</strain>
    </source>
</reference>
<evidence type="ECO:0000256" key="5">
    <source>
        <dbReference type="ARBA" id="ARBA00022801"/>
    </source>
</evidence>
<dbReference type="GO" id="GO:0004560">
    <property type="term" value="F:alpha-L-fucosidase activity"/>
    <property type="evidence" value="ECO:0007669"/>
    <property type="project" value="InterPro"/>
</dbReference>
<dbReference type="RefSeq" id="WP_343335787.1">
    <property type="nucleotide sequence ID" value="NZ_JAPOHD010000069.1"/>
</dbReference>
<evidence type="ECO:0000313" key="10">
    <source>
        <dbReference type="EMBL" id="MCY1723461.1"/>
    </source>
</evidence>
<dbReference type="Gene3D" id="3.20.20.80">
    <property type="entry name" value="Glycosidases"/>
    <property type="match status" value="1"/>
</dbReference>
<dbReference type="InterPro" id="IPR057739">
    <property type="entry name" value="Glyco_hydro_29_N"/>
</dbReference>
<dbReference type="InterPro" id="IPR017853">
    <property type="entry name" value="GH"/>
</dbReference>
<evidence type="ECO:0000256" key="4">
    <source>
        <dbReference type="ARBA" id="ARBA00022729"/>
    </source>
</evidence>
<comment type="caution">
    <text evidence="10">The sequence shown here is derived from an EMBL/GenBank/DDBJ whole genome shotgun (WGS) entry which is preliminary data.</text>
</comment>
<comment type="function">
    <text evidence="1">Alpha-L-fucosidase is responsible for hydrolyzing the alpha-1,6-linked fucose joined to the reducing-end N-acetylglucosamine of the carbohydrate moieties of glycoproteins.</text>
</comment>
<dbReference type="SUPFAM" id="SSF51445">
    <property type="entry name" value="(Trans)glycosidases"/>
    <property type="match status" value="1"/>
</dbReference>
<feature type="domain" description="Glycoside hydrolase family 29 N-terminal" evidence="9">
    <location>
        <begin position="20"/>
        <end position="336"/>
    </location>
</feature>
<dbReference type="InterPro" id="IPR000933">
    <property type="entry name" value="Glyco_hydro_29"/>
</dbReference>
<dbReference type="EC" id="3.2.1.51" evidence="3"/>
<evidence type="ECO:0000313" key="11">
    <source>
        <dbReference type="Proteomes" id="UP001145087"/>
    </source>
</evidence>
<evidence type="ECO:0000256" key="7">
    <source>
        <dbReference type="PIRSR" id="PIRSR001092-1"/>
    </source>
</evidence>
<feature type="chain" id="PRO_5040929327" description="alpha-L-fucosidase" evidence="8">
    <location>
        <begin position="20"/>
        <end position="436"/>
    </location>
</feature>
<gene>
    <name evidence="10" type="ORF">OU798_24125</name>
</gene>
<proteinExistence type="inferred from homology"/>
<dbReference type="PIRSF" id="PIRSF001092">
    <property type="entry name" value="Alpha-L-fucosidase"/>
    <property type="match status" value="1"/>
</dbReference>
<keyword evidence="6" id="KW-0326">Glycosidase</keyword>
<dbReference type="GO" id="GO:0006004">
    <property type="term" value="P:fucose metabolic process"/>
    <property type="evidence" value="ECO:0007669"/>
    <property type="project" value="InterPro"/>
</dbReference>
<evidence type="ECO:0000256" key="2">
    <source>
        <dbReference type="ARBA" id="ARBA00007951"/>
    </source>
</evidence>
<evidence type="ECO:0000256" key="8">
    <source>
        <dbReference type="SAM" id="SignalP"/>
    </source>
</evidence>
<dbReference type="InterPro" id="IPR016286">
    <property type="entry name" value="FUC_metazoa-typ"/>
</dbReference>
<dbReference type="PANTHER" id="PTHR10030">
    <property type="entry name" value="ALPHA-L-FUCOSIDASE"/>
    <property type="match status" value="1"/>
</dbReference>
<sequence length="436" mass="49913">MKRILVLFSLLILFSQTHSSENSAKKDKTLSEFMDLKFGMFVHWGPVSLRGTEIGWSRGREVTVEDYDNLYQEFNPVLFDADEWIKTLKDAGMKYFVITTRHHDGFSIWPSDFSDYDISATPYKKDVLTELKKACDKYEIMFGTYYSICDWKHPDYPLGSPGGKTQKESGDMEKYIPFIKAQTKELIEKYNTRILWFDGEWEKPWTHEMGLDFYHYLKGLDNTVLINNRVDKGRKGMEGVTISDEYAGDYATPEQRIGAYDVENPWESCITICNQWAWKPNDQMKSFDECIQTLIKTVGGGGNLLFNIGPMPDGRIEQRQKDRLKEMGDWLKVYGESIYETKGGPYKPTEKFASTRKGNKIYLHLFNWDASSVTVPAPGTDKIKSCGILKGEGLDFSQTANSLTVYIPASLKNQSVLTIEIGLVNNVLTIDTIEIN</sequence>
<dbReference type="EMBL" id="JAPOHD010000069">
    <property type="protein sequence ID" value="MCY1723461.1"/>
    <property type="molecule type" value="Genomic_DNA"/>
</dbReference>
<accession>A0A9X3FE28</accession>
<dbReference type="Proteomes" id="UP001145087">
    <property type="component" value="Unassembled WGS sequence"/>
</dbReference>
<name>A0A9X3FE28_9BACT</name>
<dbReference type="SMART" id="SM00812">
    <property type="entry name" value="Alpha_L_fucos"/>
    <property type="match status" value="1"/>
</dbReference>
<dbReference type="PRINTS" id="PR00741">
    <property type="entry name" value="GLHYDRLASE29"/>
</dbReference>
<dbReference type="GO" id="GO:0005764">
    <property type="term" value="C:lysosome"/>
    <property type="evidence" value="ECO:0007669"/>
    <property type="project" value="TreeGrafter"/>
</dbReference>
<evidence type="ECO:0000256" key="1">
    <source>
        <dbReference type="ARBA" id="ARBA00004071"/>
    </source>
</evidence>
<keyword evidence="11" id="KW-1185">Reference proteome</keyword>
<evidence type="ECO:0000256" key="3">
    <source>
        <dbReference type="ARBA" id="ARBA00012662"/>
    </source>
</evidence>
<keyword evidence="4 8" id="KW-0732">Signal</keyword>
<dbReference type="GO" id="GO:0016139">
    <property type="term" value="P:glycoside catabolic process"/>
    <property type="evidence" value="ECO:0007669"/>
    <property type="project" value="TreeGrafter"/>
</dbReference>
<dbReference type="Pfam" id="PF01120">
    <property type="entry name" value="Alpha_L_fucos"/>
    <property type="match status" value="1"/>
</dbReference>